<organism evidence="3 4">
    <name type="scientific">Phaeoacremonium minimum (strain UCR-PA7)</name>
    <name type="common">Esca disease fungus</name>
    <name type="synonym">Togninia minima</name>
    <dbReference type="NCBI Taxonomy" id="1286976"/>
    <lineage>
        <taxon>Eukaryota</taxon>
        <taxon>Fungi</taxon>
        <taxon>Dikarya</taxon>
        <taxon>Ascomycota</taxon>
        <taxon>Pezizomycotina</taxon>
        <taxon>Sordariomycetes</taxon>
        <taxon>Sordariomycetidae</taxon>
        <taxon>Togniniales</taxon>
        <taxon>Togniniaceae</taxon>
        <taxon>Phaeoacremonium</taxon>
    </lineage>
</organism>
<dbReference type="OrthoDB" id="5312133at2759"/>
<feature type="region of interest" description="Disordered" evidence="1">
    <location>
        <begin position="594"/>
        <end position="621"/>
    </location>
</feature>
<gene>
    <name evidence="3" type="ORF">UCRPA7_8246</name>
</gene>
<evidence type="ECO:0000256" key="1">
    <source>
        <dbReference type="SAM" id="MobiDB-lite"/>
    </source>
</evidence>
<evidence type="ECO:0000313" key="3">
    <source>
        <dbReference type="EMBL" id="EON96252.1"/>
    </source>
</evidence>
<feature type="region of interest" description="Disordered" evidence="1">
    <location>
        <begin position="502"/>
        <end position="554"/>
    </location>
</feature>
<dbReference type="RefSeq" id="XP_007918954.1">
    <property type="nucleotide sequence ID" value="XM_007920763.1"/>
</dbReference>
<evidence type="ECO:0000313" key="4">
    <source>
        <dbReference type="Proteomes" id="UP000014074"/>
    </source>
</evidence>
<keyword evidence="4" id="KW-1185">Reference proteome</keyword>
<reference evidence="4" key="1">
    <citation type="journal article" date="2013" name="Genome Announc.">
        <title>Draft genome sequence of the ascomycete Phaeoacremonium aleophilum strain UCR-PA7, a causal agent of the esca disease complex in grapevines.</title>
        <authorList>
            <person name="Blanco-Ulate B."/>
            <person name="Rolshausen P."/>
            <person name="Cantu D."/>
        </authorList>
    </citation>
    <scope>NUCLEOTIDE SEQUENCE [LARGE SCALE GENOMIC DNA]</scope>
    <source>
        <strain evidence="4">UCR-PA7</strain>
    </source>
</reference>
<name>R8BAF4_PHAM7</name>
<protein>
    <submittedName>
        <fullName evidence="3">Uncharacterized protein</fullName>
    </submittedName>
</protein>
<feature type="compositionally biased region" description="Basic and acidic residues" evidence="1">
    <location>
        <begin position="532"/>
        <end position="554"/>
    </location>
</feature>
<keyword evidence="2" id="KW-0472">Membrane</keyword>
<dbReference type="EMBL" id="KB933350">
    <property type="protein sequence ID" value="EON96252.1"/>
    <property type="molecule type" value="Genomic_DNA"/>
</dbReference>
<accession>R8BAF4</accession>
<dbReference type="Proteomes" id="UP000014074">
    <property type="component" value="Unassembled WGS sequence"/>
</dbReference>
<dbReference type="PANTHER" id="PTHR42055:SF1">
    <property type="entry name" value="YALI0E03476P"/>
    <property type="match status" value="1"/>
</dbReference>
<dbReference type="PANTHER" id="PTHR42055">
    <property type="entry name" value="YALI0E03476P"/>
    <property type="match status" value="1"/>
</dbReference>
<dbReference type="AlphaFoldDB" id="R8BAF4"/>
<dbReference type="HOGENOM" id="CLU_030660_0_0_1"/>
<evidence type="ECO:0000256" key="2">
    <source>
        <dbReference type="SAM" id="Phobius"/>
    </source>
</evidence>
<feature type="compositionally biased region" description="Basic and acidic residues" evidence="1">
    <location>
        <begin position="603"/>
        <end position="621"/>
    </location>
</feature>
<dbReference type="GeneID" id="19329079"/>
<proteinExistence type="predicted"/>
<dbReference type="KEGG" id="tmn:UCRPA7_8246"/>
<keyword evidence="2" id="KW-1133">Transmembrane helix</keyword>
<keyword evidence="2" id="KW-0812">Transmembrane</keyword>
<feature type="transmembrane region" description="Helical" evidence="2">
    <location>
        <begin position="20"/>
        <end position="39"/>
    </location>
</feature>
<dbReference type="eggNOG" id="ENOG502QS15">
    <property type="taxonomic scope" value="Eukaryota"/>
</dbReference>
<feature type="compositionally biased region" description="Basic and acidic residues" evidence="1">
    <location>
        <begin position="513"/>
        <end position="525"/>
    </location>
</feature>
<sequence>MPKQHVLFGRPVPRLSSRRLSVLLAGLSIFAVFTLLFTVPSSIPGPRLSVSDHKFSIPKWKSLPVWHPFKAPSHPPPRQTNDTYGESSWYSNWRWLSIPFSSTITLDEDRLLLPMVRERPPIYCYYDTTIQRDEASKDAESEILLTWRRAWWAQGFKPVILSAAEAMNNPVYEELQRMDLENSLKTDLMKWLAWENMGGGLLAHYLLFPMGSHEDPLLAYLRRGEYPSLTRWNKLGDGLFAGSKREIADAIKLVMSGPDVRNVKDFLSALPSEKDRDPFKLDDKPEALAFYDARTLEQTYTKVADVITGNRAEGLKRLNQLINSHLHLTWQNLFSDGIAVLKPLPHHTTTMIQNAVELANNLQQCTESPMQSSCPPNRPKCAPCVASTPMKIASPSRYHNTSTLYTIGTVPHPYTFQSVTKLKENIDIPWIRRDSVRDLYVTEITKDILGTGMSGGPRVLRFKEAVAGEYATAHSLWFVAERDLPDDLDWHFGFEIPKVALDQGKSETPVPGPERRPQPFHDPKDGPVPNPDELKREPPLLERAKEFGRSKKKEDVAVRNAMEAWNLADTEAWKFTRAFRARSRVERIKWEEEESKYAGGAGTEKDRRTVGWGRWLDRNDD</sequence>